<dbReference type="Gramene" id="rna35063">
    <property type="protein sequence ID" value="RHN50739.1"/>
    <property type="gene ID" value="gene35063"/>
</dbReference>
<keyword evidence="3" id="KW-0479">Metal-binding</keyword>
<keyword evidence="4" id="KW-0863">Zinc-finger</keyword>
<evidence type="ECO:0000313" key="14">
    <source>
        <dbReference type="EnsemblPlants" id="KEH25544"/>
    </source>
</evidence>
<keyword evidence="5" id="KW-0862">Zinc</keyword>
<dbReference type="InterPro" id="IPR013150">
    <property type="entry name" value="TFIIB_cyclin"/>
</dbReference>
<dbReference type="InterPro" id="IPR000812">
    <property type="entry name" value="TFIIB"/>
</dbReference>
<feature type="compositionally biased region" description="Basic and acidic residues" evidence="10">
    <location>
        <begin position="411"/>
        <end position="435"/>
    </location>
</feature>
<reference evidence="14" key="3">
    <citation type="submission" date="2015-04" db="UniProtKB">
        <authorList>
            <consortium name="EnsemblPlants"/>
        </authorList>
    </citation>
    <scope>IDENTIFICATION</scope>
    <source>
        <strain evidence="14">cv. Jemalong A17</strain>
    </source>
</reference>
<feature type="region of interest" description="Disordered" evidence="10">
    <location>
        <begin position="563"/>
        <end position="595"/>
    </location>
</feature>
<dbReference type="ExpressionAtlas" id="A0A072U701">
    <property type="expression patterns" value="differential"/>
</dbReference>
<dbReference type="GO" id="GO:0001006">
    <property type="term" value="F:RNA polymerase III type 3 promoter sequence-specific DNA binding"/>
    <property type="evidence" value="ECO:0000318"/>
    <property type="project" value="GO_Central"/>
</dbReference>
<dbReference type="Pfam" id="PF07741">
    <property type="entry name" value="BRF1"/>
    <property type="match status" value="1"/>
</dbReference>
<dbReference type="Pfam" id="PF00382">
    <property type="entry name" value="TFIIB"/>
    <property type="match status" value="2"/>
</dbReference>
<dbReference type="SMART" id="SM00385">
    <property type="entry name" value="CYCLIN"/>
    <property type="match status" value="2"/>
</dbReference>
<comment type="subcellular location">
    <subcellularLocation>
        <location evidence="1">Nucleus</location>
    </subcellularLocation>
</comment>
<evidence type="ECO:0000313" key="12">
    <source>
        <dbReference type="EMBL" id="KEH25544.1"/>
    </source>
</evidence>
<dbReference type="EMBL" id="PSQE01000006">
    <property type="protein sequence ID" value="RHN50739.1"/>
    <property type="molecule type" value="Genomic_DNA"/>
</dbReference>
<keyword evidence="15" id="KW-1185">Reference proteome</keyword>
<dbReference type="InterPro" id="IPR036915">
    <property type="entry name" value="Cyclin-like_sf"/>
</dbReference>
<dbReference type="OrthoDB" id="511529at2759"/>
<evidence type="ECO:0000256" key="4">
    <source>
        <dbReference type="ARBA" id="ARBA00022771"/>
    </source>
</evidence>
<evidence type="ECO:0000256" key="10">
    <source>
        <dbReference type="SAM" id="MobiDB-lite"/>
    </source>
</evidence>
<dbReference type="EnsemblPlants" id="KEH25544">
    <property type="protein sequence ID" value="KEH25544"/>
    <property type="gene ID" value="MTR_6g027510"/>
</dbReference>
<dbReference type="Gene3D" id="1.20.5.650">
    <property type="entry name" value="Single helix bin"/>
    <property type="match status" value="1"/>
</dbReference>
<dbReference type="SUPFAM" id="SSF47954">
    <property type="entry name" value="Cyclin-like"/>
    <property type="match status" value="2"/>
</dbReference>
<dbReference type="GO" id="GO:0097550">
    <property type="term" value="C:transcription preinitiation complex"/>
    <property type="evidence" value="ECO:0000318"/>
    <property type="project" value="GO_Central"/>
</dbReference>
<dbReference type="PANTHER" id="PTHR11618">
    <property type="entry name" value="TRANSCRIPTION INITIATION FACTOR IIB-RELATED"/>
    <property type="match status" value="1"/>
</dbReference>
<feature type="compositionally biased region" description="Basic and acidic residues" evidence="10">
    <location>
        <begin position="496"/>
        <end position="506"/>
    </location>
</feature>
<dbReference type="CDD" id="cd20554">
    <property type="entry name" value="CYCLIN_TFIIIB90_rpt2"/>
    <property type="match status" value="1"/>
</dbReference>
<dbReference type="FunFam" id="1.10.472.10:FF:000007">
    <property type="entry name" value="Transcription factor IIIB 90 kDa subunit"/>
    <property type="match status" value="1"/>
</dbReference>
<evidence type="ECO:0000256" key="5">
    <source>
        <dbReference type="ARBA" id="ARBA00022833"/>
    </source>
</evidence>
<dbReference type="GO" id="GO:0008270">
    <property type="term" value="F:zinc ion binding"/>
    <property type="evidence" value="ECO:0007669"/>
    <property type="project" value="UniProtKB-KW"/>
</dbReference>
<reference evidence="12 15" key="1">
    <citation type="journal article" date="2011" name="Nature">
        <title>The Medicago genome provides insight into the evolution of rhizobial symbioses.</title>
        <authorList>
            <person name="Young N.D."/>
            <person name="Debelle F."/>
            <person name="Oldroyd G.E."/>
            <person name="Geurts R."/>
            <person name="Cannon S.B."/>
            <person name="Udvardi M.K."/>
            <person name="Benedito V.A."/>
            <person name="Mayer K.F."/>
            <person name="Gouzy J."/>
            <person name="Schoof H."/>
            <person name="Van de Peer Y."/>
            <person name="Proost S."/>
            <person name="Cook D.R."/>
            <person name="Meyers B.C."/>
            <person name="Spannagl M."/>
            <person name="Cheung F."/>
            <person name="De Mita S."/>
            <person name="Krishnakumar V."/>
            <person name="Gundlach H."/>
            <person name="Zhou S."/>
            <person name="Mudge J."/>
            <person name="Bharti A.K."/>
            <person name="Murray J.D."/>
            <person name="Naoumkina M.A."/>
            <person name="Rosen B."/>
            <person name="Silverstein K.A."/>
            <person name="Tang H."/>
            <person name="Rombauts S."/>
            <person name="Zhao P.X."/>
            <person name="Zhou P."/>
            <person name="Barbe V."/>
            <person name="Bardou P."/>
            <person name="Bechner M."/>
            <person name="Bellec A."/>
            <person name="Berger A."/>
            <person name="Berges H."/>
            <person name="Bidwell S."/>
            <person name="Bisseling T."/>
            <person name="Choisne N."/>
            <person name="Couloux A."/>
            <person name="Denny R."/>
            <person name="Deshpande S."/>
            <person name="Dai X."/>
            <person name="Doyle J.J."/>
            <person name="Dudez A.M."/>
            <person name="Farmer A.D."/>
            <person name="Fouteau S."/>
            <person name="Franken C."/>
            <person name="Gibelin C."/>
            <person name="Gish J."/>
            <person name="Goldstein S."/>
            <person name="Gonzalez A.J."/>
            <person name="Green P.J."/>
            <person name="Hallab A."/>
            <person name="Hartog M."/>
            <person name="Hua A."/>
            <person name="Humphray S.J."/>
            <person name="Jeong D.H."/>
            <person name="Jing Y."/>
            <person name="Jocker A."/>
            <person name="Kenton S.M."/>
            <person name="Kim D.J."/>
            <person name="Klee K."/>
            <person name="Lai H."/>
            <person name="Lang C."/>
            <person name="Lin S."/>
            <person name="Macmil S.L."/>
            <person name="Magdelenat G."/>
            <person name="Matthews L."/>
            <person name="McCorrison J."/>
            <person name="Monaghan E.L."/>
            <person name="Mun J.H."/>
            <person name="Najar F.Z."/>
            <person name="Nicholson C."/>
            <person name="Noirot C."/>
            <person name="O'Bleness M."/>
            <person name="Paule C.R."/>
            <person name="Poulain J."/>
            <person name="Prion F."/>
            <person name="Qin B."/>
            <person name="Qu C."/>
            <person name="Retzel E.F."/>
            <person name="Riddle C."/>
            <person name="Sallet E."/>
            <person name="Samain S."/>
            <person name="Samson N."/>
            <person name="Sanders I."/>
            <person name="Saurat O."/>
            <person name="Scarpelli C."/>
            <person name="Schiex T."/>
            <person name="Segurens B."/>
            <person name="Severin A.J."/>
            <person name="Sherrier D.J."/>
            <person name="Shi R."/>
            <person name="Sims S."/>
            <person name="Singer S.R."/>
            <person name="Sinharoy S."/>
            <person name="Sterck L."/>
            <person name="Viollet A."/>
            <person name="Wang B.B."/>
            <person name="Wang K."/>
            <person name="Wang M."/>
            <person name="Wang X."/>
            <person name="Warfsmann J."/>
            <person name="Weissenbach J."/>
            <person name="White D.D."/>
            <person name="White J.D."/>
            <person name="Wiley G.B."/>
            <person name="Wincker P."/>
            <person name="Xing Y."/>
            <person name="Yang L."/>
            <person name="Yao Z."/>
            <person name="Ying F."/>
            <person name="Zhai J."/>
            <person name="Zhou L."/>
            <person name="Zuber A."/>
            <person name="Denarie J."/>
            <person name="Dixon R.A."/>
            <person name="May G.D."/>
            <person name="Schwartz D.C."/>
            <person name="Rogers J."/>
            <person name="Quetier F."/>
            <person name="Town C.D."/>
            <person name="Roe B.A."/>
        </authorList>
    </citation>
    <scope>NUCLEOTIDE SEQUENCE [LARGE SCALE GENOMIC DNA]</scope>
    <source>
        <strain evidence="12">A17</strain>
        <strain evidence="14 15">cv. Jemalong A17</strain>
    </source>
</reference>
<dbReference type="Proteomes" id="UP000002051">
    <property type="component" value="Chromosome 6"/>
</dbReference>
<feature type="region of interest" description="Disordered" evidence="10">
    <location>
        <begin position="278"/>
        <end position="326"/>
    </location>
</feature>
<dbReference type="Gene3D" id="1.10.472.10">
    <property type="entry name" value="Cyclin-like"/>
    <property type="match status" value="2"/>
</dbReference>
<dbReference type="GO" id="GO:0017025">
    <property type="term" value="F:TBP-class protein binding"/>
    <property type="evidence" value="ECO:0007669"/>
    <property type="project" value="InterPro"/>
</dbReference>
<feature type="compositionally biased region" description="Acidic residues" evidence="10">
    <location>
        <begin position="580"/>
        <end position="595"/>
    </location>
</feature>
<evidence type="ECO:0000313" key="15">
    <source>
        <dbReference type="Proteomes" id="UP000002051"/>
    </source>
</evidence>
<dbReference type="STRING" id="3880.A0A072U701"/>
<feature type="domain" description="Cyclin-like" evidence="11">
    <location>
        <begin position="75"/>
        <end position="157"/>
    </location>
</feature>
<dbReference type="EMBL" id="CM001222">
    <property type="protein sequence ID" value="KEH25544.1"/>
    <property type="molecule type" value="Genomic_DNA"/>
</dbReference>
<evidence type="ECO:0000256" key="2">
    <source>
        <dbReference type="ARBA" id="ARBA00010857"/>
    </source>
</evidence>
<evidence type="ECO:0000313" key="13">
    <source>
        <dbReference type="EMBL" id="RHN50739.1"/>
    </source>
</evidence>
<dbReference type="Proteomes" id="UP000265566">
    <property type="component" value="Chromosome 6"/>
</dbReference>
<dbReference type="GO" id="GO:0006352">
    <property type="term" value="P:DNA-templated transcription initiation"/>
    <property type="evidence" value="ECO:0000318"/>
    <property type="project" value="GO_Central"/>
</dbReference>
<dbReference type="InterPro" id="IPR013763">
    <property type="entry name" value="Cyclin-like_dom"/>
</dbReference>
<dbReference type="KEGG" id="mtr:25495815"/>
<feature type="region of interest" description="Disordered" evidence="10">
    <location>
        <begin position="400"/>
        <end position="444"/>
    </location>
</feature>
<accession>A0A072U701</accession>
<evidence type="ECO:0000256" key="7">
    <source>
        <dbReference type="ARBA" id="ARBA00023159"/>
    </source>
</evidence>
<dbReference type="AlphaFoldDB" id="A0A072U701"/>
<feature type="compositionally biased region" description="Acidic residues" evidence="10">
    <location>
        <begin position="294"/>
        <end position="307"/>
    </location>
</feature>
<dbReference type="GO" id="GO:0005634">
    <property type="term" value="C:nucleus"/>
    <property type="evidence" value="ECO:0000318"/>
    <property type="project" value="GO_Central"/>
</dbReference>
<keyword evidence="9" id="KW-0539">Nucleus</keyword>
<evidence type="ECO:0000256" key="6">
    <source>
        <dbReference type="ARBA" id="ARBA00023015"/>
    </source>
</evidence>
<proteinExistence type="inferred from homology"/>
<dbReference type="InterPro" id="IPR011665">
    <property type="entry name" value="BRF1_TBP-bd_dom"/>
</dbReference>
<organism evidence="12 15">
    <name type="scientific">Medicago truncatula</name>
    <name type="common">Barrel medic</name>
    <name type="synonym">Medicago tribuloides</name>
    <dbReference type="NCBI Taxonomy" id="3880"/>
    <lineage>
        <taxon>Eukaryota</taxon>
        <taxon>Viridiplantae</taxon>
        <taxon>Streptophyta</taxon>
        <taxon>Embryophyta</taxon>
        <taxon>Tracheophyta</taxon>
        <taxon>Spermatophyta</taxon>
        <taxon>Magnoliopsida</taxon>
        <taxon>eudicotyledons</taxon>
        <taxon>Gunneridae</taxon>
        <taxon>Pentapetalae</taxon>
        <taxon>rosids</taxon>
        <taxon>fabids</taxon>
        <taxon>Fabales</taxon>
        <taxon>Fabaceae</taxon>
        <taxon>Papilionoideae</taxon>
        <taxon>50 kb inversion clade</taxon>
        <taxon>NPAAA clade</taxon>
        <taxon>Hologalegina</taxon>
        <taxon>IRL clade</taxon>
        <taxon>Trifolieae</taxon>
        <taxon>Medicago</taxon>
    </lineage>
</organism>
<sequence>MVNCDHCLRNVSGTRIDEGQLCCEYCGKVLEECFLSNEPTFQKGAAGQSKFSGNLIRAVNEMADSRQRTTDRATENIRNLCRNLGMDDYSVADAAVKFYIIGLEKNFTRGRRSELVQAACLYLAFRDNDKPYLLIDFSNAIRTNVYALGSVFLQLLKVLRLEEHPIARKLVDPSLFIFKFTHTLLKQRNVAVSESALNILSDMKRNWMQTGRKPSGLCGAALYMAALANGFPCSKSDVLRVVHVCEATLTKRLIEFENTESSSLTIDELNAMAKEHENRPIKIPNGEPTKYIPEEEEEEEEEGEEGDPLTKKKKKKDPLRCEHKGMDPPIPLFALGLCETCYRFFDKLSGGLGGGLDPPAFQRAEKDRMVKSHSEENANKSDDLAMDSNDAYESQIELHTSEPGNIGGEHVATKDGEHDESRIEDDMNEKTHDESESLSDIDDKEVDGYLHNEEETRYKKQIWEFNNREYLEEQAVKEAAAAAERRRLEEELKNCTPEEREARELKGAVAADVAKSRKEKRKQRAEEERRLGPAQSAVEATSRMLKTKRLSSKVNLDRLDKLFDKPAAPENPKKVRFETKEDELEPVNEFPADEDMYAEYDDTMYPENNYETYDYEEAGGFYEY</sequence>
<dbReference type="PRINTS" id="PR00685">
    <property type="entry name" value="TIFACTORIIB"/>
</dbReference>
<dbReference type="GO" id="GO:0000126">
    <property type="term" value="C:transcription factor TFIIIB complex"/>
    <property type="evidence" value="ECO:0000318"/>
    <property type="project" value="GO_Central"/>
</dbReference>
<evidence type="ECO:0000256" key="9">
    <source>
        <dbReference type="ARBA" id="ARBA00023242"/>
    </source>
</evidence>
<dbReference type="GO" id="GO:0070897">
    <property type="term" value="P:transcription preinitiation complex assembly"/>
    <property type="evidence" value="ECO:0007669"/>
    <property type="project" value="InterPro"/>
</dbReference>
<evidence type="ECO:0000259" key="11">
    <source>
        <dbReference type="SMART" id="SM00385"/>
    </source>
</evidence>
<feature type="domain" description="Cyclin-like" evidence="11">
    <location>
        <begin position="175"/>
        <end position="258"/>
    </location>
</feature>
<dbReference type="GO" id="GO:0006383">
    <property type="term" value="P:transcription by RNA polymerase III"/>
    <property type="evidence" value="ECO:0000318"/>
    <property type="project" value="GO_Central"/>
</dbReference>
<keyword evidence="8" id="KW-0804">Transcription</keyword>
<keyword evidence="7" id="KW-0010">Activator</keyword>
<dbReference type="GO" id="GO:0000995">
    <property type="term" value="F:RNA polymerase III general transcription initiation factor activity"/>
    <property type="evidence" value="ECO:0000318"/>
    <property type="project" value="GO_Central"/>
</dbReference>
<feature type="region of interest" description="Disordered" evidence="10">
    <location>
        <begin position="496"/>
        <end position="543"/>
    </location>
</feature>
<evidence type="ECO:0000256" key="3">
    <source>
        <dbReference type="ARBA" id="ARBA00022723"/>
    </source>
</evidence>
<dbReference type="HOGENOM" id="CLU_010293_1_0_1"/>
<protein>
    <submittedName>
        <fullName evidence="13">Putative transcription factor TFIIB, brf1, TBP-binding domain-containing protein</fullName>
    </submittedName>
    <submittedName>
        <fullName evidence="12">Transcription factor, putative</fullName>
    </submittedName>
</protein>
<evidence type="ECO:0000256" key="1">
    <source>
        <dbReference type="ARBA" id="ARBA00004123"/>
    </source>
</evidence>
<keyword evidence="6" id="KW-0805">Transcription regulation</keyword>
<gene>
    <name evidence="14" type="primary">25495815</name>
    <name evidence="12" type="ordered locus">MTR_6g027510</name>
    <name evidence="13" type="ORF">MtrunA17_Chr6g0460761</name>
</gene>
<evidence type="ECO:0000256" key="8">
    <source>
        <dbReference type="ARBA" id="ARBA00023163"/>
    </source>
</evidence>
<reference evidence="13" key="4">
    <citation type="journal article" date="2018" name="Nat. Plants">
        <title>Whole-genome landscape of Medicago truncatula symbiotic genes.</title>
        <authorList>
            <person name="Pecrix Y."/>
            <person name="Gamas P."/>
            <person name="Carrere S."/>
        </authorList>
    </citation>
    <scope>NUCLEOTIDE SEQUENCE</scope>
    <source>
        <tissue evidence="13">Leaves</tissue>
    </source>
</reference>
<name>A0A072U701_MEDTR</name>
<dbReference type="PANTHER" id="PTHR11618:SF4">
    <property type="entry name" value="TRANSCRIPTION FACTOR IIIB 90 KDA SUBUNIT"/>
    <property type="match status" value="1"/>
</dbReference>
<dbReference type="FunFam" id="1.10.472.10:FF:000066">
    <property type="entry name" value="Transcription factor IIIB subunit"/>
    <property type="match status" value="1"/>
</dbReference>
<reference evidence="12 15" key="2">
    <citation type="journal article" date="2014" name="BMC Genomics">
        <title>An improved genome release (version Mt4.0) for the model legume Medicago truncatula.</title>
        <authorList>
            <person name="Tang H."/>
            <person name="Krishnakumar V."/>
            <person name="Bidwell S."/>
            <person name="Rosen B."/>
            <person name="Chan A."/>
            <person name="Zhou S."/>
            <person name="Gentzbittel L."/>
            <person name="Childs K.L."/>
            <person name="Yandell M."/>
            <person name="Gundlach H."/>
            <person name="Mayer K.F."/>
            <person name="Schwartz D.C."/>
            <person name="Town C.D."/>
        </authorList>
    </citation>
    <scope>GENOME REANNOTATION</scope>
    <source>
        <strain evidence="12">A17</strain>
        <strain evidence="14 15">cv. Jemalong A17</strain>
    </source>
</reference>
<comment type="similarity">
    <text evidence="2">Belongs to the TFIIB family.</text>
</comment>